<evidence type="ECO:0000256" key="1">
    <source>
        <dbReference type="SAM" id="Phobius"/>
    </source>
</evidence>
<sequence length="207" mass="23449">MLIAETIKPNLSVGYGITYPYGLLGLLILIQFLPRLMHVDLKEEADKIKGVDLEEEEEENHAFLTRIYSVQNQDLDGKTLKELNLRKATGILILTIKHGKTVKMAHADSVLRLDDHVMAEGRLNNLIEFEDYMGQEVMDDMIYEHHHSTAPVVINRRYAVNRSISELKLAQNLDIIVTRIQRGGIDLGIHPDIALERGDIITLTETA</sequence>
<gene>
    <name evidence="3" type="ORF">ACFL27_07930</name>
</gene>
<protein>
    <submittedName>
        <fullName evidence="3">TrkA C-terminal domain-containing protein</fullName>
    </submittedName>
</protein>
<reference evidence="3 4" key="1">
    <citation type="submission" date="2024-09" db="EMBL/GenBank/DDBJ databases">
        <title>Laminarin stimulates single cell rates of sulfate reduction while oxygen inhibits transcriptomic activity in coastal marine sediment.</title>
        <authorList>
            <person name="Lindsay M."/>
            <person name="Orcutt B."/>
            <person name="Emerson D."/>
            <person name="Stepanauskas R."/>
            <person name="D'Angelo T."/>
        </authorList>
    </citation>
    <scope>NUCLEOTIDE SEQUENCE [LARGE SCALE GENOMIC DNA]</scope>
    <source>
        <strain evidence="3">SAG AM-311-K15</strain>
    </source>
</reference>
<dbReference type="PANTHER" id="PTHR30445:SF9">
    <property type="match status" value="1"/>
</dbReference>
<dbReference type="InterPro" id="IPR050144">
    <property type="entry name" value="AAE_transporter"/>
</dbReference>
<dbReference type="EMBL" id="JBHPBY010000076">
    <property type="protein sequence ID" value="MFC1850103.1"/>
    <property type="molecule type" value="Genomic_DNA"/>
</dbReference>
<evidence type="ECO:0000313" key="3">
    <source>
        <dbReference type="EMBL" id="MFC1850103.1"/>
    </source>
</evidence>
<feature type="domain" description="RCK C-terminal" evidence="2">
    <location>
        <begin position="51"/>
        <end position="135"/>
    </location>
</feature>
<evidence type="ECO:0000259" key="2">
    <source>
        <dbReference type="PROSITE" id="PS51202"/>
    </source>
</evidence>
<comment type="caution">
    <text evidence="3">The sequence shown here is derived from an EMBL/GenBank/DDBJ whole genome shotgun (WGS) entry which is preliminary data.</text>
</comment>
<dbReference type="InterPro" id="IPR006037">
    <property type="entry name" value="RCK_C"/>
</dbReference>
<dbReference type="Proteomes" id="UP001594351">
    <property type="component" value="Unassembled WGS sequence"/>
</dbReference>
<accession>A0ABV6YV83</accession>
<evidence type="ECO:0000313" key="4">
    <source>
        <dbReference type="Proteomes" id="UP001594351"/>
    </source>
</evidence>
<keyword evidence="1" id="KW-0812">Transmembrane</keyword>
<keyword evidence="1" id="KW-0472">Membrane</keyword>
<keyword evidence="1" id="KW-1133">Transmembrane helix</keyword>
<dbReference type="PROSITE" id="PS51202">
    <property type="entry name" value="RCK_C"/>
    <property type="match status" value="1"/>
</dbReference>
<dbReference type="Pfam" id="PF02080">
    <property type="entry name" value="TrkA_C"/>
    <property type="match status" value="2"/>
</dbReference>
<dbReference type="Gene3D" id="3.30.70.1450">
    <property type="entry name" value="Regulator of K+ conductance, C-terminal domain"/>
    <property type="match status" value="1"/>
</dbReference>
<dbReference type="InterPro" id="IPR036721">
    <property type="entry name" value="RCK_C_sf"/>
</dbReference>
<proteinExistence type="predicted"/>
<feature type="transmembrane region" description="Helical" evidence="1">
    <location>
        <begin position="12"/>
        <end position="33"/>
    </location>
</feature>
<dbReference type="PANTHER" id="PTHR30445">
    <property type="entry name" value="K(+)_H(+) ANTIPORTER SUBUNIT KHTT"/>
    <property type="match status" value="1"/>
</dbReference>
<keyword evidence="4" id="KW-1185">Reference proteome</keyword>
<organism evidence="3 4">
    <name type="scientific">candidate division CSSED10-310 bacterium</name>
    <dbReference type="NCBI Taxonomy" id="2855610"/>
    <lineage>
        <taxon>Bacteria</taxon>
        <taxon>Bacteria division CSSED10-310</taxon>
    </lineage>
</organism>
<name>A0ABV6YV83_UNCC1</name>
<dbReference type="SUPFAM" id="SSF116726">
    <property type="entry name" value="TrkA C-terminal domain-like"/>
    <property type="match status" value="2"/>
</dbReference>